<dbReference type="InterPro" id="IPR017441">
    <property type="entry name" value="Protein_kinase_ATP_BS"/>
</dbReference>
<organism evidence="6 7">
    <name type="scientific">Antrodiella citrinella</name>
    <dbReference type="NCBI Taxonomy" id="2447956"/>
    <lineage>
        <taxon>Eukaryota</taxon>
        <taxon>Fungi</taxon>
        <taxon>Dikarya</taxon>
        <taxon>Basidiomycota</taxon>
        <taxon>Agaricomycotina</taxon>
        <taxon>Agaricomycetes</taxon>
        <taxon>Polyporales</taxon>
        <taxon>Steccherinaceae</taxon>
        <taxon>Antrodiella</taxon>
    </lineage>
</organism>
<dbReference type="GO" id="GO:0005737">
    <property type="term" value="C:cytoplasm"/>
    <property type="evidence" value="ECO:0007669"/>
    <property type="project" value="TreeGrafter"/>
</dbReference>
<dbReference type="Proteomes" id="UP000308730">
    <property type="component" value="Unassembled WGS sequence"/>
</dbReference>
<dbReference type="OrthoDB" id="541276at2759"/>
<feature type="binding site" evidence="3">
    <location>
        <position position="60"/>
    </location>
    <ligand>
        <name>ATP</name>
        <dbReference type="ChEBI" id="CHEBI:30616"/>
    </ligand>
</feature>
<keyword evidence="2 3" id="KW-0067">ATP-binding</keyword>
<dbReference type="PANTHER" id="PTHR24348">
    <property type="entry name" value="SERINE/THREONINE-PROTEIN KINASE UNC-51-RELATED"/>
    <property type="match status" value="1"/>
</dbReference>
<evidence type="ECO:0000313" key="7">
    <source>
        <dbReference type="Proteomes" id="UP000308730"/>
    </source>
</evidence>
<dbReference type="PROSITE" id="PS50011">
    <property type="entry name" value="PROTEIN_KINASE_DOM"/>
    <property type="match status" value="2"/>
</dbReference>
<dbReference type="EMBL" id="SGPM01000019">
    <property type="protein sequence ID" value="THH32551.1"/>
    <property type="molecule type" value="Genomic_DNA"/>
</dbReference>
<evidence type="ECO:0000313" key="6">
    <source>
        <dbReference type="EMBL" id="THH32551.1"/>
    </source>
</evidence>
<evidence type="ECO:0000256" key="4">
    <source>
        <dbReference type="SAM" id="MobiDB-lite"/>
    </source>
</evidence>
<dbReference type="InterPro" id="IPR045269">
    <property type="entry name" value="Atg1-like"/>
</dbReference>
<feature type="region of interest" description="Disordered" evidence="4">
    <location>
        <begin position="805"/>
        <end position="833"/>
    </location>
</feature>
<comment type="caution">
    <text evidence="6">The sequence shown here is derived from an EMBL/GenBank/DDBJ whole genome shotgun (WGS) entry which is preliminary data.</text>
</comment>
<evidence type="ECO:0000259" key="5">
    <source>
        <dbReference type="PROSITE" id="PS50011"/>
    </source>
</evidence>
<protein>
    <recommendedName>
        <fullName evidence="5">Protein kinase domain-containing protein</fullName>
    </recommendedName>
</protein>
<accession>A0A4S4N3Z9</accession>
<feature type="binding site" evidence="3">
    <location>
        <position position="487"/>
    </location>
    <ligand>
        <name>ATP</name>
        <dbReference type="ChEBI" id="CHEBI:30616"/>
    </ligand>
</feature>
<dbReference type="InterPro" id="IPR000719">
    <property type="entry name" value="Prot_kinase_dom"/>
</dbReference>
<dbReference type="PROSITE" id="PS00107">
    <property type="entry name" value="PROTEIN_KINASE_ATP"/>
    <property type="match status" value="2"/>
</dbReference>
<keyword evidence="7" id="KW-1185">Reference proteome</keyword>
<dbReference type="AlphaFoldDB" id="A0A4S4N3Z9"/>
<evidence type="ECO:0000256" key="3">
    <source>
        <dbReference type="PROSITE-ProRule" id="PRU10141"/>
    </source>
</evidence>
<dbReference type="Gene3D" id="1.10.510.10">
    <property type="entry name" value="Transferase(Phosphotransferase) domain 1"/>
    <property type="match status" value="2"/>
</dbReference>
<feature type="compositionally biased region" description="Low complexity" evidence="4">
    <location>
        <begin position="805"/>
        <end position="828"/>
    </location>
</feature>
<dbReference type="GO" id="GO:0004674">
    <property type="term" value="F:protein serine/threonine kinase activity"/>
    <property type="evidence" value="ECO:0007669"/>
    <property type="project" value="InterPro"/>
</dbReference>
<dbReference type="InterPro" id="IPR008271">
    <property type="entry name" value="Ser/Thr_kinase_AS"/>
</dbReference>
<evidence type="ECO:0000256" key="1">
    <source>
        <dbReference type="ARBA" id="ARBA00022741"/>
    </source>
</evidence>
<dbReference type="PROSITE" id="PS00108">
    <property type="entry name" value="PROTEIN_KINASE_ST"/>
    <property type="match status" value="2"/>
</dbReference>
<dbReference type="GO" id="GO:0010506">
    <property type="term" value="P:regulation of autophagy"/>
    <property type="evidence" value="ECO:0007669"/>
    <property type="project" value="InterPro"/>
</dbReference>
<dbReference type="SMART" id="SM00220">
    <property type="entry name" value="S_TKc"/>
    <property type="match status" value="2"/>
</dbReference>
<feature type="domain" description="Protein kinase" evidence="5">
    <location>
        <begin position="450"/>
        <end position="723"/>
    </location>
</feature>
<feature type="compositionally biased region" description="Polar residues" evidence="4">
    <location>
        <begin position="375"/>
        <end position="395"/>
    </location>
</feature>
<dbReference type="Pfam" id="PF00069">
    <property type="entry name" value="Pkinase"/>
    <property type="match status" value="2"/>
</dbReference>
<feature type="region of interest" description="Disordered" evidence="4">
    <location>
        <begin position="375"/>
        <end position="398"/>
    </location>
</feature>
<feature type="domain" description="Protein kinase" evidence="5">
    <location>
        <begin position="24"/>
        <end position="292"/>
    </location>
</feature>
<sequence length="884" mass="96914">MVSCHDEEPAAANLLGCTFDEGRMRFVKLLGTGSGGVVFLATEETGTSSPASYAVKCIVKARYGSSKHQSQWREIDNHRAVSSHPNVVTLHRIVEEAHFLFLVMDYCPGGDLFSFLVDGKTFSGDVARIKNIFGQLIDALAACHKAGIYHRDVKPENVLCNADCTKVYLADFGLSTTTAYSQNFAVGSFSYMSPECIHYDVKSDCYSSRRNDIWALGPILTIMISGRNPWMVAVAADDSFVAYLRDPHFLHKMLPISEGANLILRHIFTRKEKNRISLEYLRQLVLQLDTFFMTPDEIARAHPCVQEIAETYFRKSQRQLVYHDTNTSYGAELDEMDGRRVIPHVRKLADEVGSLSKVPLESPKNPHSEIQEILRSQDTNPTSVPSDGSNGSDVSAPQLPALPAKIYLPPRHQRAPPTYSPPSPCFDNTMSTVIPPAIPDFTGQVIDGRLQLLEVIGEGAHGVVYRAVEVPPAGSSPSPNPTVYAVKVQYRGGRSTRKGQAQAREIVTHMIASDHPNVLTLHGVIEDDQFVFLVTDYCPGGDLFTVMIEQKKYARDDYIAKKIFLQILDAVESCHAKGIYHRDLKPDNIFLNADATEIYLGDFGLATDVKRCHAHGCGSAPYMSPECIGLDFNFGPYSPKRADIWALGVILTNLITGRNPWTHAIVDDGLFSRYLADSDFIRKVLPISKGANEILKRVFSFNPYTRISIAELREAITELDTFFMSEEEIAGSNELVKGAAAYYFTRSPSETSADVERVEQADGATGYPNILPEDAYAFVSPDSNVAPPSPPALLSASRIFTIGSASDDSSSSSSSGSLTGSSGTESTGPHTPEAHAVDDAELLALSNSETDGFTLSQRMAEPTQKGPTPIHCLVQGIDEIVCSF</sequence>
<gene>
    <name evidence="6" type="ORF">EUX98_g1635</name>
</gene>
<dbReference type="InterPro" id="IPR011009">
    <property type="entry name" value="Kinase-like_dom_sf"/>
</dbReference>
<dbReference type="SUPFAM" id="SSF56112">
    <property type="entry name" value="Protein kinase-like (PK-like)"/>
    <property type="match status" value="2"/>
</dbReference>
<proteinExistence type="predicted"/>
<dbReference type="GO" id="GO:0005524">
    <property type="term" value="F:ATP binding"/>
    <property type="evidence" value="ECO:0007669"/>
    <property type="project" value="UniProtKB-UniRule"/>
</dbReference>
<reference evidence="6 7" key="1">
    <citation type="submission" date="2019-02" db="EMBL/GenBank/DDBJ databases">
        <title>Genome sequencing of the rare red list fungi Antrodiella citrinella (Flaviporus citrinellus).</title>
        <authorList>
            <person name="Buettner E."/>
            <person name="Kellner H."/>
        </authorList>
    </citation>
    <scope>NUCLEOTIDE SEQUENCE [LARGE SCALE GENOMIC DNA]</scope>
    <source>
        <strain evidence="6 7">DSM 108506</strain>
    </source>
</reference>
<keyword evidence="1 3" id="KW-0547">Nucleotide-binding</keyword>
<evidence type="ECO:0000256" key="2">
    <source>
        <dbReference type="ARBA" id="ARBA00022840"/>
    </source>
</evidence>
<name>A0A4S4N3Z9_9APHY</name>